<protein>
    <recommendedName>
        <fullName evidence="3">aldehyde dehydrogenase (NAD(+))</fullName>
        <ecNumber evidence="3">1.2.1.3</ecNumber>
    </recommendedName>
</protein>
<evidence type="ECO:0000256" key="6">
    <source>
        <dbReference type="RuleBase" id="RU003345"/>
    </source>
</evidence>
<gene>
    <name evidence="8" type="ordered locus">Cpin_2087</name>
</gene>
<dbReference type="SUPFAM" id="SSF53720">
    <property type="entry name" value="ALDH-like"/>
    <property type="match status" value="1"/>
</dbReference>
<proteinExistence type="inferred from homology"/>
<dbReference type="EC" id="1.2.1.3" evidence="3"/>
<evidence type="ECO:0000256" key="1">
    <source>
        <dbReference type="ARBA" id="ARBA00009986"/>
    </source>
</evidence>
<evidence type="ECO:0000313" key="8">
    <source>
        <dbReference type="EMBL" id="ACU59580.1"/>
    </source>
</evidence>
<dbReference type="Proteomes" id="UP000002215">
    <property type="component" value="Chromosome"/>
</dbReference>
<evidence type="ECO:0000256" key="5">
    <source>
        <dbReference type="PROSITE-ProRule" id="PRU10007"/>
    </source>
</evidence>
<dbReference type="AlphaFoldDB" id="A0A979G2I9"/>
<feature type="active site" evidence="5">
    <location>
        <position position="333"/>
    </location>
</feature>
<dbReference type="InterPro" id="IPR016163">
    <property type="entry name" value="Ald_DH_C"/>
</dbReference>
<dbReference type="EMBL" id="CP001699">
    <property type="protein sequence ID" value="ACU59580.1"/>
    <property type="molecule type" value="Genomic_DNA"/>
</dbReference>
<comment type="catalytic activity">
    <reaction evidence="4">
        <text>an aldehyde + NAD(+) + H2O = a carboxylate + NADH + 2 H(+)</text>
        <dbReference type="Rhea" id="RHEA:16185"/>
        <dbReference type="ChEBI" id="CHEBI:15377"/>
        <dbReference type="ChEBI" id="CHEBI:15378"/>
        <dbReference type="ChEBI" id="CHEBI:17478"/>
        <dbReference type="ChEBI" id="CHEBI:29067"/>
        <dbReference type="ChEBI" id="CHEBI:57540"/>
        <dbReference type="ChEBI" id="CHEBI:57945"/>
        <dbReference type="EC" id="1.2.1.3"/>
    </reaction>
</comment>
<accession>A0A979G2I9</accession>
<comment type="similarity">
    <text evidence="1 6">Belongs to the aldehyde dehydrogenase family.</text>
</comment>
<dbReference type="FunFam" id="3.40.309.10:FF:000012">
    <property type="entry name" value="Betaine aldehyde dehydrogenase"/>
    <property type="match status" value="1"/>
</dbReference>
<dbReference type="Gene3D" id="3.40.309.10">
    <property type="entry name" value="Aldehyde Dehydrogenase, Chain A, domain 2"/>
    <property type="match status" value="1"/>
</dbReference>
<reference evidence="9" key="1">
    <citation type="submission" date="2009-08" db="EMBL/GenBank/DDBJ databases">
        <title>The complete genome of Chitinophaga pinensis DSM 2588.</title>
        <authorList>
            <consortium name="US DOE Joint Genome Institute (JGI-PGF)"/>
            <person name="Lucas S."/>
            <person name="Copeland A."/>
            <person name="Lapidus A."/>
            <person name="Glavina del Rio T."/>
            <person name="Dalin E."/>
            <person name="Tice H."/>
            <person name="Bruce D."/>
            <person name="Goodwin L."/>
            <person name="Pitluck S."/>
            <person name="Kyrpides N."/>
            <person name="Mavromatis K."/>
            <person name="Ivanova N."/>
            <person name="Mikhailova N."/>
            <person name="Sims D."/>
            <person name="Meinche L."/>
            <person name="Brettin T."/>
            <person name="Detter J.C."/>
            <person name="Han C."/>
            <person name="Larimer F."/>
            <person name="Land M."/>
            <person name="Hauser L."/>
            <person name="Markowitz V."/>
            <person name="Cheng J.-F."/>
            <person name="Hugenholtz P."/>
            <person name="Woyke T."/>
            <person name="Wu D."/>
            <person name="Spring S."/>
            <person name="Klenk H.-P."/>
            <person name="Eisen J.A."/>
        </authorList>
    </citation>
    <scope>NUCLEOTIDE SEQUENCE [LARGE SCALE GENOMIC DNA]</scope>
    <source>
        <strain evidence="9">ATCC 43595 / DSM 2588 / LMG 13176 / NBRC 15968 / NCIMB 11800 / UQM 2034</strain>
    </source>
</reference>
<dbReference type="Gene3D" id="3.40.605.10">
    <property type="entry name" value="Aldehyde Dehydrogenase, Chain A, domain 1"/>
    <property type="match status" value="1"/>
</dbReference>
<dbReference type="PROSITE" id="PS00687">
    <property type="entry name" value="ALDEHYDE_DEHYDR_GLU"/>
    <property type="match status" value="1"/>
</dbReference>
<dbReference type="InterPro" id="IPR015590">
    <property type="entry name" value="Aldehyde_DH_dom"/>
</dbReference>
<dbReference type="PROSITE" id="PS00070">
    <property type="entry name" value="ALDEHYDE_DEHYDR_CYS"/>
    <property type="match status" value="1"/>
</dbReference>
<dbReference type="InterPro" id="IPR029510">
    <property type="entry name" value="Ald_DH_CS_GLU"/>
</dbReference>
<evidence type="ECO:0000256" key="4">
    <source>
        <dbReference type="ARBA" id="ARBA00049194"/>
    </source>
</evidence>
<evidence type="ECO:0000259" key="7">
    <source>
        <dbReference type="Pfam" id="PF00171"/>
    </source>
</evidence>
<dbReference type="Pfam" id="PF00171">
    <property type="entry name" value="Aldedh"/>
    <property type="match status" value="1"/>
</dbReference>
<name>A0A979G2I9_CHIPD</name>
<dbReference type="CDD" id="cd07138">
    <property type="entry name" value="ALDH_CddD_SSP0762"/>
    <property type="match status" value="1"/>
</dbReference>
<dbReference type="InterPro" id="IPR016161">
    <property type="entry name" value="Ald_DH/histidinol_DH"/>
</dbReference>
<evidence type="ECO:0000256" key="3">
    <source>
        <dbReference type="ARBA" id="ARBA00024226"/>
    </source>
</evidence>
<dbReference type="InterPro" id="IPR016162">
    <property type="entry name" value="Ald_DH_N"/>
</dbReference>
<dbReference type="KEGG" id="cpi:Cpin_2087"/>
<dbReference type="FunFam" id="3.40.605.10:FF:000063">
    <property type="entry name" value="Succinate-semialdehyde dehydrogenase, mitochondrial"/>
    <property type="match status" value="1"/>
</dbReference>
<dbReference type="PANTHER" id="PTHR42804:SF1">
    <property type="entry name" value="ALDEHYDE DEHYDROGENASE-RELATED"/>
    <property type="match status" value="1"/>
</dbReference>
<organism evidence="8 9">
    <name type="scientific">Chitinophaga pinensis (strain ATCC 43595 / DSM 2588 / LMG 13176 / NBRC 15968 / NCIMB 11800 / UQM 2034)</name>
    <dbReference type="NCBI Taxonomy" id="485918"/>
    <lineage>
        <taxon>Bacteria</taxon>
        <taxon>Pseudomonadati</taxon>
        <taxon>Bacteroidota</taxon>
        <taxon>Chitinophagia</taxon>
        <taxon>Chitinophagales</taxon>
        <taxon>Chitinophagaceae</taxon>
        <taxon>Chitinophaga</taxon>
    </lineage>
</organism>
<dbReference type="PANTHER" id="PTHR42804">
    <property type="entry name" value="ALDEHYDE DEHYDROGENASE"/>
    <property type="match status" value="1"/>
</dbReference>
<dbReference type="InterPro" id="IPR016160">
    <property type="entry name" value="Ald_DH_CS_CYS"/>
</dbReference>
<feature type="domain" description="Aldehyde dehydrogenase" evidence="7">
    <location>
        <begin position="109"/>
        <end position="557"/>
    </location>
</feature>
<keyword evidence="2 6" id="KW-0560">Oxidoreductase</keyword>
<reference evidence="8 9" key="2">
    <citation type="journal article" date="2010" name="Stand. Genomic Sci.">
        <title>Complete genome sequence of Chitinophaga pinensis type strain (UQM 2034).</title>
        <authorList>
            <person name="Glavina Del Rio T."/>
            <person name="Abt B."/>
            <person name="Spring S."/>
            <person name="Lapidus A."/>
            <person name="Nolan M."/>
            <person name="Tice H."/>
            <person name="Copeland A."/>
            <person name="Cheng J.F."/>
            <person name="Chen F."/>
            <person name="Bruce D."/>
            <person name="Goodwin L."/>
            <person name="Pitluck S."/>
            <person name="Ivanova N."/>
            <person name="Mavromatis K."/>
            <person name="Mikhailova N."/>
            <person name="Pati A."/>
            <person name="Chen A."/>
            <person name="Palaniappan K."/>
            <person name="Land M."/>
            <person name="Hauser L."/>
            <person name="Chang Y.J."/>
            <person name="Jeffries C.D."/>
            <person name="Chain P."/>
            <person name="Saunders E."/>
            <person name="Detter J.C."/>
            <person name="Brettin T."/>
            <person name="Rohde M."/>
            <person name="Goker M."/>
            <person name="Bristow J."/>
            <person name="Eisen J.A."/>
            <person name="Markowitz V."/>
            <person name="Hugenholtz P."/>
            <person name="Kyrpides N.C."/>
            <person name="Klenk H.P."/>
            <person name="Lucas S."/>
        </authorList>
    </citation>
    <scope>NUCLEOTIDE SEQUENCE [LARGE SCALE GENOMIC DNA]</scope>
    <source>
        <strain evidence="9">ATCC 43595 / DSM 2588 / LMG 13176 / NBRC 15968 / NCIMB 11800 / UQM 2034</strain>
    </source>
</reference>
<evidence type="ECO:0000313" key="9">
    <source>
        <dbReference type="Proteomes" id="UP000002215"/>
    </source>
</evidence>
<evidence type="ECO:0000256" key="2">
    <source>
        <dbReference type="ARBA" id="ARBA00023002"/>
    </source>
</evidence>
<dbReference type="GO" id="GO:0004029">
    <property type="term" value="F:aldehyde dehydrogenase (NAD+) activity"/>
    <property type="evidence" value="ECO:0007669"/>
    <property type="project" value="UniProtKB-EC"/>
</dbReference>
<sequence>MVFAENCPNQALKYNYFRPGSLFWPFNQLIVKRYPVFDKGKGSFDLENAFAGFHFVHFTQNVFMSMEISPQFCTVGGIEIHFIYLITMNMKHIKSVYINGRFATPHGNEVASIVSPLDGEVIAQLTYADETDTEKAIQAASTALVNYAQSSLAERAEYLQRIHDEILKRIDDLIDITILEYGAPKERAKWSNMIAATTFLHQIAVMKDYPFKKTVHESTVVMEPIGVSALFTPWNSTAGSIAVKVAAALAAGCTIVLKPSEFSPWQSQIIMECIDMAGLPPGVVNMVNGRGDVISRAIIASPEVTKISFTGSTVVGKILGKGAIDTMKRLTLELGGKSANIILEDADLDTAIPMALQAGFMNNGQACIAGSRLLVPVSRLEEIKKRLADGATQFRVGDPYQDATRIGPLASQKQYDRIQQFITTGLVEGAELLYGGPGHPEGFDKGFYVKPTIFAGVKNDMKIAREEIFGPVLSVIAYQDEAEAIAIANDSDYGLMAYVSSADQEKAARIAGQLKAGRVLINTLKHDPLAPFGGYKHSGMGRENGQLGMEAFLEPKTLII</sequence>